<dbReference type="InterPro" id="IPR002401">
    <property type="entry name" value="Cyt_P450_E_grp-I"/>
</dbReference>
<dbReference type="GO" id="GO:0043386">
    <property type="term" value="P:mycotoxin biosynthetic process"/>
    <property type="evidence" value="ECO:0007669"/>
    <property type="project" value="UniProtKB-ARBA"/>
</dbReference>
<comment type="similarity">
    <text evidence="2 9">Belongs to the cytochrome P450 family.</text>
</comment>
<gene>
    <name evidence="11" type="ORF">N7532_007882</name>
</gene>
<dbReference type="GO" id="GO:0004497">
    <property type="term" value="F:monooxygenase activity"/>
    <property type="evidence" value="ECO:0007669"/>
    <property type="project" value="UniProtKB-KW"/>
</dbReference>
<name>A0A9W9EWC6_9EURO</name>
<feature type="signal peptide" evidence="10">
    <location>
        <begin position="1"/>
        <end position="24"/>
    </location>
</feature>
<dbReference type="InterPro" id="IPR036396">
    <property type="entry name" value="Cyt_P450_sf"/>
</dbReference>
<dbReference type="InterPro" id="IPR001128">
    <property type="entry name" value="Cyt_P450"/>
</dbReference>
<evidence type="ECO:0000256" key="3">
    <source>
        <dbReference type="ARBA" id="ARBA00022617"/>
    </source>
</evidence>
<keyword evidence="4 8" id="KW-0479">Metal-binding</keyword>
<evidence type="ECO:0000313" key="11">
    <source>
        <dbReference type="EMBL" id="KAJ5089198.1"/>
    </source>
</evidence>
<reference evidence="11" key="2">
    <citation type="journal article" date="2023" name="IMA Fungus">
        <title>Comparative genomic study of the Penicillium genus elucidates a diverse pangenome and 15 lateral gene transfer events.</title>
        <authorList>
            <person name="Petersen C."/>
            <person name="Sorensen T."/>
            <person name="Nielsen M.R."/>
            <person name="Sondergaard T.E."/>
            <person name="Sorensen J.L."/>
            <person name="Fitzpatrick D.A."/>
            <person name="Frisvad J.C."/>
            <person name="Nielsen K.L."/>
        </authorList>
    </citation>
    <scope>NUCLEOTIDE SEQUENCE</scope>
    <source>
        <strain evidence="11">IBT 30761</strain>
    </source>
</reference>
<evidence type="ECO:0000313" key="12">
    <source>
        <dbReference type="Proteomes" id="UP001149074"/>
    </source>
</evidence>
<evidence type="ECO:0000256" key="8">
    <source>
        <dbReference type="PIRSR" id="PIRSR602401-1"/>
    </source>
</evidence>
<dbReference type="PANTHER" id="PTHR24305">
    <property type="entry name" value="CYTOCHROME P450"/>
    <property type="match status" value="1"/>
</dbReference>
<feature type="chain" id="PRO_5040937476" description="Cytochrome P450" evidence="10">
    <location>
        <begin position="25"/>
        <end position="506"/>
    </location>
</feature>
<feature type="binding site" description="axial binding residue" evidence="8">
    <location>
        <position position="448"/>
    </location>
    <ligand>
        <name>heme</name>
        <dbReference type="ChEBI" id="CHEBI:30413"/>
    </ligand>
    <ligandPart>
        <name>Fe</name>
        <dbReference type="ChEBI" id="CHEBI:18248"/>
    </ligandPart>
</feature>
<dbReference type="CDD" id="cd11060">
    <property type="entry name" value="CYP57A1-like"/>
    <property type="match status" value="1"/>
</dbReference>
<evidence type="ECO:0000256" key="10">
    <source>
        <dbReference type="SAM" id="SignalP"/>
    </source>
</evidence>
<evidence type="ECO:0000256" key="6">
    <source>
        <dbReference type="ARBA" id="ARBA00023004"/>
    </source>
</evidence>
<keyword evidence="3 8" id="KW-0349">Heme</keyword>
<evidence type="ECO:0000256" key="4">
    <source>
        <dbReference type="ARBA" id="ARBA00022723"/>
    </source>
</evidence>
<dbReference type="GO" id="GO:0005506">
    <property type="term" value="F:iron ion binding"/>
    <property type="evidence" value="ECO:0007669"/>
    <property type="project" value="InterPro"/>
</dbReference>
<keyword evidence="7 9" id="KW-0503">Monooxygenase</keyword>
<dbReference type="AlphaFoldDB" id="A0A9W9EWC6"/>
<dbReference type="EMBL" id="JAPQKI010000009">
    <property type="protein sequence ID" value="KAJ5089198.1"/>
    <property type="molecule type" value="Genomic_DNA"/>
</dbReference>
<evidence type="ECO:0000256" key="9">
    <source>
        <dbReference type="RuleBase" id="RU000461"/>
    </source>
</evidence>
<protein>
    <recommendedName>
        <fullName evidence="13">Cytochrome P450</fullName>
    </recommendedName>
</protein>
<dbReference type="PRINTS" id="PR00463">
    <property type="entry name" value="EP450I"/>
</dbReference>
<dbReference type="FunFam" id="1.10.630.10:FF:000050">
    <property type="entry name" value="Cytochrome P450 monooxygenase"/>
    <property type="match status" value="1"/>
</dbReference>
<dbReference type="GO" id="GO:0020037">
    <property type="term" value="F:heme binding"/>
    <property type="evidence" value="ECO:0007669"/>
    <property type="project" value="InterPro"/>
</dbReference>
<evidence type="ECO:0000256" key="1">
    <source>
        <dbReference type="ARBA" id="ARBA00001971"/>
    </source>
</evidence>
<evidence type="ECO:0008006" key="13">
    <source>
        <dbReference type="Google" id="ProtNLM"/>
    </source>
</evidence>
<dbReference type="SUPFAM" id="SSF48264">
    <property type="entry name" value="Cytochrome P450"/>
    <property type="match status" value="1"/>
</dbReference>
<keyword evidence="5 9" id="KW-0560">Oxidoreductase</keyword>
<dbReference type="InterPro" id="IPR017972">
    <property type="entry name" value="Cyt_P450_CS"/>
</dbReference>
<comment type="caution">
    <text evidence="11">The sequence shown here is derived from an EMBL/GenBank/DDBJ whole genome shotgun (WGS) entry which is preliminary data.</text>
</comment>
<dbReference type="PRINTS" id="PR00385">
    <property type="entry name" value="P450"/>
</dbReference>
<organism evidence="11 12">
    <name type="scientific">Penicillium argentinense</name>
    <dbReference type="NCBI Taxonomy" id="1131581"/>
    <lineage>
        <taxon>Eukaryota</taxon>
        <taxon>Fungi</taxon>
        <taxon>Dikarya</taxon>
        <taxon>Ascomycota</taxon>
        <taxon>Pezizomycotina</taxon>
        <taxon>Eurotiomycetes</taxon>
        <taxon>Eurotiomycetidae</taxon>
        <taxon>Eurotiales</taxon>
        <taxon>Aspergillaceae</taxon>
        <taxon>Penicillium</taxon>
    </lineage>
</organism>
<dbReference type="InterPro" id="IPR050121">
    <property type="entry name" value="Cytochrome_P450_monoxygenase"/>
</dbReference>
<evidence type="ECO:0000256" key="5">
    <source>
        <dbReference type="ARBA" id="ARBA00023002"/>
    </source>
</evidence>
<dbReference type="GO" id="GO:0016705">
    <property type="term" value="F:oxidoreductase activity, acting on paired donors, with incorporation or reduction of molecular oxygen"/>
    <property type="evidence" value="ECO:0007669"/>
    <property type="project" value="InterPro"/>
</dbReference>
<proteinExistence type="inferred from homology"/>
<dbReference type="RefSeq" id="XP_056471180.1">
    <property type="nucleotide sequence ID" value="XM_056620374.1"/>
</dbReference>
<dbReference type="PANTHER" id="PTHR24305:SF188">
    <property type="entry name" value="P450, PUTATIVE (EUROFUNG)-RELATED"/>
    <property type="match status" value="1"/>
</dbReference>
<dbReference type="Pfam" id="PF00067">
    <property type="entry name" value="p450"/>
    <property type="match status" value="1"/>
</dbReference>
<dbReference type="PROSITE" id="PS00086">
    <property type="entry name" value="CYTOCHROME_P450"/>
    <property type="match status" value="1"/>
</dbReference>
<reference evidence="11" key="1">
    <citation type="submission" date="2022-11" db="EMBL/GenBank/DDBJ databases">
        <authorList>
            <person name="Petersen C."/>
        </authorList>
    </citation>
    <scope>NUCLEOTIDE SEQUENCE</scope>
    <source>
        <strain evidence="11">IBT 30761</strain>
    </source>
</reference>
<keyword evidence="10" id="KW-0732">Signal</keyword>
<sequence length="506" mass="58631">MYLSLLVLLPLLISLQFLLRLTRATLSSLRDIPGPFLARYTTLWYFNRVRKGGFEHENITLHQQYGPVVRVAPNQYSISDPAAIKTIYGTGSRFAKSAWYDGWKHPKQWTVFSDRDIRRHADTRKRFAGLYSMSSLVHYEPFVDHCADLFDRRLAEFSQDKKSFNMGHWFQCYAFDVIGNITFGERFGFLDKGEDIDGAMAAVHKVLMYSTLVGIYPEWHPRLFGLLSKFAWTGAGGRAYIGQFVQQKIRLHEEKTDKLEKGRSEHVQAQDFVDKLIMARNKDPEKVTDYHLFIMGQSNVSAGSDTTAISLSGIMWYLLQNEAVLRKLRDEIDDYTNRGLLSENVAFKESQEMPYFQAVMKEALRMHSATGLPMWREVPAGGAEISGRYFPAGTIVGMNTWVAHYDERVFPDAKSFRPERWIEAESEPERLKEMNQMHMPFGLGSRTCLGKHISILEMSKLIPRIVRDYNFTPLRRSWTTENYWFVRPSDFEVFVQRRVRGQKLST</sequence>
<dbReference type="Gene3D" id="1.10.630.10">
    <property type="entry name" value="Cytochrome P450"/>
    <property type="match status" value="1"/>
</dbReference>
<evidence type="ECO:0000256" key="2">
    <source>
        <dbReference type="ARBA" id="ARBA00010617"/>
    </source>
</evidence>
<dbReference type="GeneID" id="81359353"/>
<keyword evidence="12" id="KW-1185">Reference proteome</keyword>
<dbReference type="Proteomes" id="UP001149074">
    <property type="component" value="Unassembled WGS sequence"/>
</dbReference>
<keyword evidence="6 8" id="KW-0408">Iron</keyword>
<comment type="cofactor">
    <cofactor evidence="1 8">
        <name>heme</name>
        <dbReference type="ChEBI" id="CHEBI:30413"/>
    </cofactor>
</comment>
<evidence type="ECO:0000256" key="7">
    <source>
        <dbReference type="ARBA" id="ARBA00023033"/>
    </source>
</evidence>
<accession>A0A9W9EWC6</accession>
<dbReference type="OrthoDB" id="3934656at2759"/>